<feature type="compositionally biased region" description="Basic and acidic residues" evidence="2">
    <location>
        <begin position="182"/>
        <end position="197"/>
    </location>
</feature>
<evidence type="ECO:0000313" key="3">
    <source>
        <dbReference type="EMBL" id="SAM85358.1"/>
    </source>
</evidence>
<dbReference type="GO" id="GO:0006397">
    <property type="term" value="P:mRNA processing"/>
    <property type="evidence" value="ECO:0007669"/>
    <property type="project" value="UniProtKB-KW"/>
</dbReference>
<dbReference type="SUPFAM" id="SSF57756">
    <property type="entry name" value="Retrovirus zinc finger-like domains"/>
    <property type="match status" value="1"/>
</dbReference>
<sequence length="236" mass="26537">MEHLKGMYNVDHPKWSCSFDNALMNAVHGTIDTVGEYNVNYLLLDIIREYLTFSQVWSKIETGLGNEATRTSCWLTLITQLGDVKMFHADSWKLIQEIRAIQAKGSILGRLFTDDTLFSVLQKCTIHHPVFRETVATVHQLSFDALATALSTCQLALESIPTQKFDPRQANARITGGSDQDGSTKETDTNDGSKDARTRNRPRRIWCYICRRVGHGARKCNTSVSIPKDSPLTESN</sequence>
<evidence type="ECO:0000313" key="4">
    <source>
        <dbReference type="Proteomes" id="UP000179920"/>
    </source>
</evidence>
<dbReference type="AlphaFoldDB" id="A0A1K0HDS9"/>
<reference evidence="4" key="1">
    <citation type="submission" date="2016-04" db="EMBL/GenBank/DDBJ databases">
        <authorList>
            <person name="Guldener U."/>
            <person name="Guldener U."/>
        </authorList>
    </citation>
    <scope>NUCLEOTIDE SEQUENCE [LARGE SCALE GENOMIC DNA]</scope>
    <source>
        <strain evidence="4">UB2112</strain>
    </source>
</reference>
<organism evidence="3 4">
    <name type="scientific">Ustilago bromivora</name>
    <dbReference type="NCBI Taxonomy" id="307758"/>
    <lineage>
        <taxon>Eukaryota</taxon>
        <taxon>Fungi</taxon>
        <taxon>Dikarya</taxon>
        <taxon>Basidiomycota</taxon>
        <taxon>Ustilaginomycotina</taxon>
        <taxon>Ustilaginomycetes</taxon>
        <taxon>Ustilaginales</taxon>
        <taxon>Ustilaginaceae</taxon>
        <taxon>Ustilago</taxon>
    </lineage>
</organism>
<evidence type="ECO:0000256" key="1">
    <source>
        <dbReference type="ARBA" id="ARBA00022664"/>
    </source>
</evidence>
<feature type="region of interest" description="Disordered" evidence="2">
    <location>
        <begin position="166"/>
        <end position="197"/>
    </location>
</feature>
<proteinExistence type="predicted"/>
<name>A0A1K0HDS9_9BASI</name>
<dbReference type="OrthoDB" id="10282031at2759"/>
<accession>A0A1K0HDS9</accession>
<dbReference type="GO" id="GO:0003676">
    <property type="term" value="F:nucleic acid binding"/>
    <property type="evidence" value="ECO:0007669"/>
    <property type="project" value="InterPro"/>
</dbReference>
<dbReference type="EMBL" id="LT558133">
    <property type="protein sequence ID" value="SAM85358.1"/>
    <property type="molecule type" value="Genomic_DNA"/>
</dbReference>
<dbReference type="Proteomes" id="UP000179920">
    <property type="component" value="Chromosome XVII"/>
</dbReference>
<keyword evidence="1" id="KW-0507">mRNA processing</keyword>
<gene>
    <name evidence="3" type="ORF">UBRO_20898</name>
</gene>
<evidence type="ECO:0000256" key="2">
    <source>
        <dbReference type="SAM" id="MobiDB-lite"/>
    </source>
</evidence>
<dbReference type="InterPro" id="IPR036875">
    <property type="entry name" value="Znf_CCHC_sf"/>
</dbReference>
<protein>
    <recommendedName>
        <fullName evidence="5">CCHC-type domain-containing protein</fullName>
    </recommendedName>
</protein>
<evidence type="ECO:0008006" key="5">
    <source>
        <dbReference type="Google" id="ProtNLM"/>
    </source>
</evidence>
<dbReference type="GO" id="GO:0008270">
    <property type="term" value="F:zinc ion binding"/>
    <property type="evidence" value="ECO:0007669"/>
    <property type="project" value="InterPro"/>
</dbReference>